<proteinExistence type="predicted"/>
<protein>
    <submittedName>
        <fullName evidence="6">Protein neuralized like protein</fullName>
    </submittedName>
</protein>
<dbReference type="SMART" id="SM00588">
    <property type="entry name" value="NEUZ"/>
    <property type="match status" value="1"/>
</dbReference>
<evidence type="ECO:0000256" key="2">
    <source>
        <dbReference type="ARBA" id="ARBA00022737"/>
    </source>
</evidence>
<gene>
    <name evidence="6" type="ORF">HNY73_000447</name>
</gene>
<keyword evidence="1" id="KW-0479">Metal-binding</keyword>
<dbReference type="GO" id="GO:0008270">
    <property type="term" value="F:zinc ion binding"/>
    <property type="evidence" value="ECO:0007669"/>
    <property type="project" value="UniProtKB-KW"/>
</dbReference>
<feature type="domain" description="NHR" evidence="5">
    <location>
        <begin position="43"/>
        <end position="197"/>
    </location>
</feature>
<evidence type="ECO:0000313" key="7">
    <source>
        <dbReference type="Proteomes" id="UP000807504"/>
    </source>
</evidence>
<dbReference type="InterPro" id="IPR037962">
    <property type="entry name" value="Neuralized"/>
</dbReference>
<dbReference type="InterPro" id="IPR043136">
    <property type="entry name" value="B30.2/SPRY_sf"/>
</dbReference>
<dbReference type="GO" id="GO:0061630">
    <property type="term" value="F:ubiquitin protein ligase activity"/>
    <property type="evidence" value="ECO:0007669"/>
    <property type="project" value="TreeGrafter"/>
</dbReference>
<keyword evidence="2" id="KW-0677">Repeat</keyword>
<keyword evidence="7" id="KW-1185">Reference proteome</keyword>
<evidence type="ECO:0000256" key="1">
    <source>
        <dbReference type="ARBA" id="ARBA00022723"/>
    </source>
</evidence>
<dbReference type="AlphaFoldDB" id="A0A8T0FZB2"/>
<dbReference type="Proteomes" id="UP000807504">
    <property type="component" value="Unassembled WGS sequence"/>
</dbReference>
<dbReference type="PANTHER" id="PTHR12429:SF6">
    <property type="entry name" value="PROTEIN NEURALIZED"/>
    <property type="match status" value="1"/>
</dbReference>
<dbReference type="Gene3D" id="2.60.120.920">
    <property type="match status" value="1"/>
</dbReference>
<dbReference type="Pfam" id="PF07177">
    <property type="entry name" value="Neuralized"/>
    <property type="match status" value="1"/>
</dbReference>
<reference evidence="6" key="2">
    <citation type="submission" date="2020-06" db="EMBL/GenBank/DDBJ databases">
        <authorList>
            <person name="Sheffer M."/>
        </authorList>
    </citation>
    <scope>NUCLEOTIDE SEQUENCE</scope>
</reference>
<dbReference type="EMBL" id="JABXBU010000001">
    <property type="protein sequence ID" value="KAF8796016.1"/>
    <property type="molecule type" value="Genomic_DNA"/>
</dbReference>
<reference evidence="6" key="1">
    <citation type="journal article" date="2020" name="bioRxiv">
        <title>Chromosome-level reference genome of the European wasp spider Argiope bruennichi: a resource for studies on range expansion and evolutionary adaptation.</title>
        <authorList>
            <person name="Sheffer M.M."/>
            <person name="Hoppe A."/>
            <person name="Krehenwinkel H."/>
            <person name="Uhl G."/>
            <person name="Kuss A.W."/>
            <person name="Jensen L."/>
            <person name="Jensen C."/>
            <person name="Gillespie R.G."/>
            <person name="Hoff K.J."/>
            <person name="Prost S."/>
        </authorList>
    </citation>
    <scope>NUCLEOTIDE SEQUENCE</scope>
</reference>
<sequence>MEKLACFYSNLIDNSDDNRNGGELQTSLYDDRMTVTLRNNYGPLHFHQVHGEYIKLLKKGAVAYRSVGFCRAITFSNRPIMVGEPIYIKFLEISTNWSGALRMGFTMNHPMTMKSKLPRYACPDLTSIQGNWAKAVPERMALKDSKLYYYVDHNGDVHYGLNDVEHGVFFGGVNTSGKLWAMLDIYGNTVAVEFVSK</sequence>
<evidence type="ECO:0000313" key="6">
    <source>
        <dbReference type="EMBL" id="KAF8796016.1"/>
    </source>
</evidence>
<keyword evidence="3" id="KW-0863">Zinc-finger</keyword>
<dbReference type="PROSITE" id="PS51065">
    <property type="entry name" value="NHR"/>
    <property type="match status" value="1"/>
</dbReference>
<evidence type="ECO:0000259" key="5">
    <source>
        <dbReference type="PROSITE" id="PS51065"/>
    </source>
</evidence>
<organism evidence="6 7">
    <name type="scientific">Argiope bruennichi</name>
    <name type="common">Wasp spider</name>
    <name type="synonym">Aranea bruennichi</name>
    <dbReference type="NCBI Taxonomy" id="94029"/>
    <lineage>
        <taxon>Eukaryota</taxon>
        <taxon>Metazoa</taxon>
        <taxon>Ecdysozoa</taxon>
        <taxon>Arthropoda</taxon>
        <taxon>Chelicerata</taxon>
        <taxon>Arachnida</taxon>
        <taxon>Araneae</taxon>
        <taxon>Araneomorphae</taxon>
        <taxon>Entelegynae</taxon>
        <taxon>Araneoidea</taxon>
        <taxon>Araneidae</taxon>
        <taxon>Argiope</taxon>
    </lineage>
</organism>
<evidence type="ECO:0000256" key="3">
    <source>
        <dbReference type="ARBA" id="ARBA00022771"/>
    </source>
</evidence>
<dbReference type="PANTHER" id="PTHR12429">
    <property type="entry name" value="NEURALIZED"/>
    <property type="match status" value="1"/>
</dbReference>
<keyword evidence="4" id="KW-0862">Zinc</keyword>
<evidence type="ECO:0000256" key="4">
    <source>
        <dbReference type="ARBA" id="ARBA00022833"/>
    </source>
</evidence>
<accession>A0A8T0FZB2</accession>
<name>A0A8T0FZB2_ARGBR</name>
<dbReference type="FunFam" id="2.60.120.920:FF:000005">
    <property type="entry name" value="Putative E3 ubiquitin-protein ligase NEURL1B"/>
    <property type="match status" value="1"/>
</dbReference>
<dbReference type="InterPro" id="IPR006573">
    <property type="entry name" value="NHR_dom"/>
</dbReference>
<comment type="caution">
    <text evidence="6">The sequence shown here is derived from an EMBL/GenBank/DDBJ whole genome shotgun (WGS) entry which is preliminary data.</text>
</comment>